<dbReference type="EMBL" id="BDGG01000004">
    <property type="protein sequence ID" value="GAU97169.1"/>
    <property type="molecule type" value="Genomic_DNA"/>
</dbReference>
<evidence type="ECO:0000256" key="1">
    <source>
        <dbReference type="SAM" id="SignalP"/>
    </source>
</evidence>
<comment type="caution">
    <text evidence="2">The sequence shown here is derived from an EMBL/GenBank/DDBJ whole genome shotgun (WGS) entry which is preliminary data.</text>
</comment>
<gene>
    <name evidence="2" type="primary">RvY_08515-1</name>
    <name evidence="2" type="synonym">RvY_08515.1</name>
    <name evidence="2" type="ORF">RvY_08515</name>
</gene>
<accession>A0A1D1V624</accession>
<proteinExistence type="predicted"/>
<feature type="chain" id="PRO_5008898074" evidence="1">
    <location>
        <begin position="24"/>
        <end position="117"/>
    </location>
</feature>
<reference evidence="2 3" key="1">
    <citation type="journal article" date="2016" name="Nat. Commun.">
        <title>Extremotolerant tardigrade genome and improved radiotolerance of human cultured cells by tardigrade-unique protein.</title>
        <authorList>
            <person name="Hashimoto T."/>
            <person name="Horikawa D.D."/>
            <person name="Saito Y."/>
            <person name="Kuwahara H."/>
            <person name="Kozuka-Hata H."/>
            <person name="Shin-I T."/>
            <person name="Minakuchi Y."/>
            <person name="Ohishi K."/>
            <person name="Motoyama A."/>
            <person name="Aizu T."/>
            <person name="Enomoto A."/>
            <person name="Kondo K."/>
            <person name="Tanaka S."/>
            <person name="Hara Y."/>
            <person name="Koshikawa S."/>
            <person name="Sagara H."/>
            <person name="Miura T."/>
            <person name="Yokobori S."/>
            <person name="Miyagawa K."/>
            <person name="Suzuki Y."/>
            <person name="Kubo T."/>
            <person name="Oyama M."/>
            <person name="Kohara Y."/>
            <person name="Fujiyama A."/>
            <person name="Arakawa K."/>
            <person name="Katayama T."/>
            <person name="Toyoda A."/>
            <person name="Kunieda T."/>
        </authorList>
    </citation>
    <scope>NUCLEOTIDE SEQUENCE [LARGE SCALE GENOMIC DNA]</scope>
    <source>
        <strain evidence="2 3">YOKOZUNA-1</strain>
    </source>
</reference>
<organism evidence="2 3">
    <name type="scientific">Ramazzottius varieornatus</name>
    <name type="common">Water bear</name>
    <name type="synonym">Tardigrade</name>
    <dbReference type="NCBI Taxonomy" id="947166"/>
    <lineage>
        <taxon>Eukaryota</taxon>
        <taxon>Metazoa</taxon>
        <taxon>Ecdysozoa</taxon>
        <taxon>Tardigrada</taxon>
        <taxon>Eutardigrada</taxon>
        <taxon>Parachela</taxon>
        <taxon>Hypsibioidea</taxon>
        <taxon>Ramazzottiidae</taxon>
        <taxon>Ramazzottius</taxon>
    </lineage>
</organism>
<evidence type="ECO:0000313" key="2">
    <source>
        <dbReference type="EMBL" id="GAU97169.1"/>
    </source>
</evidence>
<evidence type="ECO:0000313" key="3">
    <source>
        <dbReference type="Proteomes" id="UP000186922"/>
    </source>
</evidence>
<dbReference type="OrthoDB" id="6236007at2759"/>
<keyword evidence="1" id="KW-0732">Signal</keyword>
<dbReference type="AlphaFoldDB" id="A0A1D1V624"/>
<feature type="signal peptide" evidence="1">
    <location>
        <begin position="1"/>
        <end position="23"/>
    </location>
</feature>
<sequence>MFRLEDLLLMGVVWLHLALDGLAQLGVTQPPGTYTLPYKPEVPSKFCPFGQELDHLLPRSSSGEFVSMDLSRKFPFFDIPYQTLFPNTNGAITFDRGNALVSMTLELILEGESIAKN</sequence>
<dbReference type="Proteomes" id="UP000186922">
    <property type="component" value="Unassembled WGS sequence"/>
</dbReference>
<keyword evidence="3" id="KW-1185">Reference proteome</keyword>
<protein>
    <submittedName>
        <fullName evidence="2">Uncharacterized protein</fullName>
    </submittedName>
</protein>
<name>A0A1D1V624_RAMVA</name>